<proteinExistence type="predicted"/>
<dbReference type="PANTHER" id="PTHR46735:SF3">
    <property type="entry name" value="CALPAIN SMALL SUBUNIT 1-RELATED"/>
    <property type="match status" value="1"/>
</dbReference>
<keyword evidence="3" id="KW-0963">Cytoplasm</keyword>
<evidence type="ECO:0000256" key="6">
    <source>
        <dbReference type="ARBA" id="ARBA00022737"/>
    </source>
</evidence>
<evidence type="ECO:0000256" key="3">
    <source>
        <dbReference type="ARBA" id="ARBA00022490"/>
    </source>
</evidence>
<evidence type="ECO:0000256" key="9">
    <source>
        <dbReference type="ARBA" id="ARBA00022837"/>
    </source>
</evidence>
<keyword evidence="6" id="KW-0677">Repeat</keyword>
<keyword evidence="13" id="KW-1185">Reference proteome</keyword>
<dbReference type="Gene3D" id="1.10.238.10">
    <property type="entry name" value="EF-hand"/>
    <property type="match status" value="1"/>
</dbReference>
<evidence type="ECO:0000256" key="1">
    <source>
        <dbReference type="ARBA" id="ARBA00004308"/>
    </source>
</evidence>
<evidence type="ECO:0000259" key="11">
    <source>
        <dbReference type="PROSITE" id="PS50222"/>
    </source>
</evidence>
<evidence type="ECO:0000313" key="13">
    <source>
        <dbReference type="Proteomes" id="UP001364617"/>
    </source>
</evidence>
<dbReference type="PROSITE" id="PS00018">
    <property type="entry name" value="EF_HAND_1"/>
    <property type="match status" value="1"/>
</dbReference>
<dbReference type="InterPro" id="IPR022683">
    <property type="entry name" value="Calpain_III"/>
</dbReference>
<evidence type="ECO:0000256" key="7">
    <source>
        <dbReference type="ARBA" id="ARBA00022801"/>
    </source>
</evidence>
<dbReference type="InterPro" id="IPR011992">
    <property type="entry name" value="EF-hand-dom_pair"/>
</dbReference>
<dbReference type="InterPro" id="IPR002048">
    <property type="entry name" value="EF_hand_dom"/>
</dbReference>
<dbReference type="FunFam" id="1.10.238.10:FF:000099">
    <property type="entry name" value="calpain-2 catalytic subunit"/>
    <property type="match status" value="1"/>
</dbReference>
<dbReference type="Proteomes" id="UP001364617">
    <property type="component" value="Unassembled WGS sequence"/>
</dbReference>
<dbReference type="InterPro" id="IPR036213">
    <property type="entry name" value="Calpain_III_sf"/>
</dbReference>
<evidence type="ECO:0000256" key="2">
    <source>
        <dbReference type="ARBA" id="ARBA00004496"/>
    </source>
</evidence>
<evidence type="ECO:0000256" key="4">
    <source>
        <dbReference type="ARBA" id="ARBA00022670"/>
    </source>
</evidence>
<comment type="caution">
    <text evidence="12">The sequence shown here is derived from an EMBL/GenBank/DDBJ whole genome shotgun (WGS) entry which is preliminary data.</text>
</comment>
<keyword evidence="10" id="KW-0472">Membrane</keyword>
<evidence type="ECO:0000256" key="5">
    <source>
        <dbReference type="ARBA" id="ARBA00022723"/>
    </source>
</evidence>
<evidence type="ECO:0000313" key="12">
    <source>
        <dbReference type="EMBL" id="KAK7137190.1"/>
    </source>
</evidence>
<dbReference type="PROSITE" id="PS50222">
    <property type="entry name" value="EF_HAND_2"/>
    <property type="match status" value="1"/>
</dbReference>
<keyword evidence="8" id="KW-0788">Thiol protease</keyword>
<reference evidence="12 13" key="1">
    <citation type="submission" date="2024-02" db="EMBL/GenBank/DDBJ databases">
        <title>Chromosome-level genome assembly of the Eurasian Minnow (Phoxinus phoxinus).</title>
        <authorList>
            <person name="Oriowo T.O."/>
            <person name="Martin S."/>
            <person name="Stange M."/>
            <person name="Chrysostomakis Y."/>
            <person name="Brown T."/>
            <person name="Winkler S."/>
            <person name="Kukowka S."/>
            <person name="Myers E.W."/>
            <person name="Bohne A."/>
        </authorList>
    </citation>
    <scope>NUCLEOTIDE SEQUENCE [LARGE SCALE GENOMIC DNA]</scope>
    <source>
        <strain evidence="12">ZFMK-TIS-60720</strain>
        <tissue evidence="12">Whole Organism</tissue>
    </source>
</reference>
<dbReference type="EMBL" id="JAYKXH010000018">
    <property type="protein sequence ID" value="KAK7137190.1"/>
    <property type="molecule type" value="Genomic_DNA"/>
</dbReference>
<dbReference type="GO" id="GO:0008234">
    <property type="term" value="F:cysteine-type peptidase activity"/>
    <property type="evidence" value="ECO:0007669"/>
    <property type="project" value="UniProtKB-KW"/>
</dbReference>
<dbReference type="InterPro" id="IPR022682">
    <property type="entry name" value="Calpain_domain_III"/>
</dbReference>
<evidence type="ECO:0000256" key="8">
    <source>
        <dbReference type="ARBA" id="ARBA00022807"/>
    </source>
</evidence>
<comment type="subcellular location">
    <subcellularLocation>
        <location evidence="2">Cytoplasm</location>
    </subcellularLocation>
    <subcellularLocation>
        <location evidence="1">Endomembrane system</location>
    </subcellularLocation>
</comment>
<feature type="domain" description="EF-hand" evidence="11">
    <location>
        <begin position="195"/>
        <end position="230"/>
    </location>
</feature>
<dbReference type="GO" id="GO:0110158">
    <property type="term" value="C:calpain complex"/>
    <property type="evidence" value="ECO:0007669"/>
    <property type="project" value="TreeGrafter"/>
</dbReference>
<keyword evidence="4" id="KW-0645">Protease</keyword>
<dbReference type="GO" id="GO:0006508">
    <property type="term" value="P:proteolysis"/>
    <property type="evidence" value="ECO:0007669"/>
    <property type="project" value="UniProtKB-KW"/>
</dbReference>
<keyword evidence="7" id="KW-0378">Hydrolase</keyword>
<dbReference type="SMART" id="SM00720">
    <property type="entry name" value="calpain_III"/>
    <property type="match status" value="1"/>
</dbReference>
<sequence>MIFLHISYIFSHHHTPIWNKFSDIISSVFALQFKGRNNIHLGPDVLLRQRSIAGSSTFINLREMSERFKLPPGEYVIIPSTFEPHRKGSFILRVFTEKEAAAKPMDAEISADITKQYISESDVDPHFKHLFKQIAGNDSEVSVFELQQTLDSVISKRTDLKTDGFSMETCRHIISLLDRDGSGKLGLVEFHILWTKIQKYLDIFKNRDTDNSGTMSSHEMRDAVKEAGFQLNNEVLQVIISRYANQQYAIDFDCFVSCLIRLEMLFKMFKTFDKKETGKMELDILQWLCLALS</sequence>
<organism evidence="12 13">
    <name type="scientific">Phoxinus phoxinus</name>
    <name type="common">Eurasian minnow</name>
    <dbReference type="NCBI Taxonomy" id="58324"/>
    <lineage>
        <taxon>Eukaryota</taxon>
        <taxon>Metazoa</taxon>
        <taxon>Chordata</taxon>
        <taxon>Craniata</taxon>
        <taxon>Vertebrata</taxon>
        <taxon>Euteleostomi</taxon>
        <taxon>Actinopterygii</taxon>
        <taxon>Neopterygii</taxon>
        <taxon>Teleostei</taxon>
        <taxon>Ostariophysi</taxon>
        <taxon>Cypriniformes</taxon>
        <taxon>Leuciscidae</taxon>
        <taxon>Phoxininae</taxon>
        <taxon>Phoxinus</taxon>
    </lineage>
</organism>
<dbReference type="SUPFAM" id="SSF47473">
    <property type="entry name" value="EF-hand"/>
    <property type="match status" value="1"/>
</dbReference>
<dbReference type="InterPro" id="IPR018247">
    <property type="entry name" value="EF_Hand_1_Ca_BS"/>
</dbReference>
<protein>
    <recommendedName>
        <fullName evidence="11">EF-hand domain-containing protein</fullName>
    </recommendedName>
</protein>
<dbReference type="Pfam" id="PF13833">
    <property type="entry name" value="EF-hand_8"/>
    <property type="match status" value="1"/>
</dbReference>
<dbReference type="SUPFAM" id="SSF49758">
    <property type="entry name" value="Calpain large subunit, middle domain (domain III)"/>
    <property type="match status" value="1"/>
</dbReference>
<dbReference type="Gene3D" id="2.60.120.380">
    <property type="match status" value="1"/>
</dbReference>
<gene>
    <name evidence="12" type="ORF">R3I93_017309</name>
</gene>
<dbReference type="SMART" id="SM00054">
    <property type="entry name" value="EFh"/>
    <property type="match status" value="2"/>
</dbReference>
<dbReference type="Pfam" id="PF01067">
    <property type="entry name" value="Calpain_III"/>
    <property type="match status" value="1"/>
</dbReference>
<keyword evidence="9" id="KW-0106">Calcium</keyword>
<dbReference type="GO" id="GO:0012505">
    <property type="term" value="C:endomembrane system"/>
    <property type="evidence" value="ECO:0007669"/>
    <property type="project" value="UniProtKB-SubCell"/>
</dbReference>
<name>A0AAN9GYS3_9TELE</name>
<evidence type="ECO:0000256" key="10">
    <source>
        <dbReference type="ARBA" id="ARBA00023136"/>
    </source>
</evidence>
<dbReference type="GO" id="GO:0005509">
    <property type="term" value="F:calcium ion binding"/>
    <property type="evidence" value="ECO:0007669"/>
    <property type="project" value="InterPro"/>
</dbReference>
<dbReference type="PANTHER" id="PTHR46735">
    <property type="entry name" value="CALPAIN, SMALL SUBUNIT 1 A-RELATED"/>
    <property type="match status" value="1"/>
</dbReference>
<dbReference type="AlphaFoldDB" id="A0AAN9GYS3"/>
<keyword evidence="5" id="KW-0479">Metal-binding</keyword>
<accession>A0AAN9GYS3</accession>